<keyword evidence="9" id="KW-0862">Zinc</keyword>
<dbReference type="GO" id="GO:0016020">
    <property type="term" value="C:membrane"/>
    <property type="evidence" value="ECO:0007669"/>
    <property type="project" value="UniProtKB-SubCell"/>
</dbReference>
<dbReference type="InterPro" id="IPR002870">
    <property type="entry name" value="Peptidase_M12B_N"/>
</dbReference>
<feature type="disulfide bond" evidence="9">
    <location>
        <begin position="423"/>
        <end position="428"/>
    </location>
</feature>
<evidence type="ECO:0000256" key="9">
    <source>
        <dbReference type="PROSITE-ProRule" id="PRU00276"/>
    </source>
</evidence>
<keyword evidence="4" id="KW-0645">Protease</keyword>
<evidence type="ECO:0000256" key="1">
    <source>
        <dbReference type="ARBA" id="ARBA00004167"/>
    </source>
</evidence>
<evidence type="ECO:0000256" key="7">
    <source>
        <dbReference type="PROSITE-ProRule" id="PRU00068"/>
    </source>
</evidence>
<dbReference type="FunFam" id="3.40.390.10:FF:000002">
    <property type="entry name" value="Disintegrin and metalloproteinase domain-containing protein 22"/>
    <property type="match status" value="1"/>
</dbReference>
<keyword evidence="6 8" id="KW-1015">Disulfide bond</keyword>
<evidence type="ECO:0000256" key="5">
    <source>
        <dbReference type="ARBA" id="ARBA00023136"/>
    </source>
</evidence>
<sequence length="792" mass="88677">MHFPKCKNSLNSKDSSIKLFICDLLTMEQNNDDKKRTKLHTRFNRIRKLNEWINISIFIWIFSPVNAKMISAMGNGINHSPHDFANFEIITPTLQHGRSKRDISGTRLGNGFHVDDISLSYIYSQANVILDLKLNHRLIPGNYFISYQSTNDTDIVQHFTKPNINLCHYEGKIRNNSDSYVAISTCSGIKGVVFDGHDTFYIEKKLRESTSNEYFLFRHSTNARLSTEESGYGNEQLLSQKSTISSRHKRSIYENDRTVRGPYNANRRSLYVEVVLVVDNSIFRKLGSSVSNAEQFCRDVINVMNAMYVPLNIFITLAGMVVWSERDMIHLPMNSAFILQSFLEYRQKILVSNYPNDVAFLLTGRKFEGSVIGKAIVGTICSFERSGGVIYADPIEASVVAATIAHEMGHNLNMVHDAPSCRCQDKACIMSETTGSVTPFHWSSCSKKQLQLALHRGYLYCLRNKPETLLGKVECGNGFVEPGEECDCGLREHCQNPCCDADTCTLRSNASCATGECCDLSTCQLRSSGTVCRPKNGECDLPEYCNGKSEYCPENYFKRDTEICGNGKAYCYEGACQSHDDRCKLLWGPTGYSVSECYANNVFGKPNGNCGYDWRTKTYKPCSKYDSECGLVQCESPANDLVFGQELLSDIRRSYSQTWPYVTCTTIVLDVGLQNVDPGLTPDGAMCGRGKMCVQQKCLPLKDLRERGIGTECPHNCNGHGVCNNKGSCHCHAGYVPPYCNKSTTEKSRVTESANVTQSPEVYGLASKLIDRNGLLRLVYLMLIGVLVIFVP</sequence>
<feature type="binding site" evidence="9">
    <location>
        <position position="416"/>
    </location>
    <ligand>
        <name>Zn(2+)</name>
        <dbReference type="ChEBI" id="CHEBI:29105"/>
        <note>catalytic</note>
    </ligand>
</feature>
<evidence type="ECO:0000256" key="8">
    <source>
        <dbReference type="PROSITE-ProRule" id="PRU00076"/>
    </source>
</evidence>
<feature type="disulfide bond" evidence="9">
    <location>
        <begin position="381"/>
        <end position="461"/>
    </location>
</feature>
<feature type="transmembrane region" description="Helical" evidence="10">
    <location>
        <begin position="774"/>
        <end position="791"/>
    </location>
</feature>
<evidence type="ECO:0000259" key="12">
    <source>
        <dbReference type="PROSITE" id="PS50214"/>
    </source>
</evidence>
<feature type="domain" description="EGF-like" evidence="11">
    <location>
        <begin position="709"/>
        <end position="741"/>
    </location>
</feature>
<comment type="subcellular location">
    <subcellularLocation>
        <location evidence="1">Membrane</location>
        <topology evidence="1">Single-pass membrane protein</topology>
    </subcellularLocation>
</comment>
<name>A0A9Q0MYJ5_9DIPT</name>
<keyword evidence="15" id="KW-1185">Reference proteome</keyword>
<dbReference type="SUPFAM" id="SSF55486">
    <property type="entry name" value="Metalloproteases ('zincins'), catalytic domain"/>
    <property type="match status" value="1"/>
</dbReference>
<dbReference type="GO" id="GO:0004222">
    <property type="term" value="F:metalloendopeptidase activity"/>
    <property type="evidence" value="ECO:0007669"/>
    <property type="project" value="InterPro"/>
</dbReference>
<dbReference type="CDD" id="cd04269">
    <property type="entry name" value="ZnMc_adamalysin_II_like"/>
    <property type="match status" value="1"/>
</dbReference>
<keyword evidence="5 10" id="KW-0472">Membrane</keyword>
<reference evidence="14" key="1">
    <citation type="submission" date="2022-07" db="EMBL/GenBank/DDBJ databases">
        <authorList>
            <person name="Trinca V."/>
            <person name="Uliana J.V.C."/>
            <person name="Torres T.T."/>
            <person name="Ward R.J."/>
            <person name="Monesi N."/>
        </authorList>
    </citation>
    <scope>NUCLEOTIDE SEQUENCE</scope>
    <source>
        <strain evidence="14">HSMRA1968</strain>
        <tissue evidence="14">Whole embryos</tissue>
    </source>
</reference>
<dbReference type="SMART" id="SM00050">
    <property type="entry name" value="DISIN"/>
    <property type="match status" value="1"/>
</dbReference>
<feature type="active site" evidence="9">
    <location>
        <position position="407"/>
    </location>
</feature>
<feature type="domain" description="Disintegrin" evidence="12">
    <location>
        <begin position="472"/>
        <end position="560"/>
    </location>
</feature>
<evidence type="ECO:0000313" key="15">
    <source>
        <dbReference type="Proteomes" id="UP001151699"/>
    </source>
</evidence>
<evidence type="ECO:0000259" key="13">
    <source>
        <dbReference type="PROSITE" id="PS50215"/>
    </source>
</evidence>
<keyword evidence="4" id="KW-0378">Hydrolase</keyword>
<feature type="binding site" evidence="9">
    <location>
        <position position="406"/>
    </location>
    <ligand>
        <name>Zn(2+)</name>
        <dbReference type="ChEBI" id="CHEBI:29105"/>
        <note>catalytic</note>
    </ligand>
</feature>
<dbReference type="GO" id="GO:0046872">
    <property type="term" value="F:metal ion binding"/>
    <property type="evidence" value="ECO:0007669"/>
    <property type="project" value="UniProtKB-KW"/>
</dbReference>
<dbReference type="Pfam" id="PF08516">
    <property type="entry name" value="ADAM_CR"/>
    <property type="match status" value="1"/>
</dbReference>
<organism evidence="14 15">
    <name type="scientific">Pseudolycoriella hygida</name>
    <dbReference type="NCBI Taxonomy" id="35572"/>
    <lineage>
        <taxon>Eukaryota</taxon>
        <taxon>Metazoa</taxon>
        <taxon>Ecdysozoa</taxon>
        <taxon>Arthropoda</taxon>
        <taxon>Hexapoda</taxon>
        <taxon>Insecta</taxon>
        <taxon>Pterygota</taxon>
        <taxon>Neoptera</taxon>
        <taxon>Endopterygota</taxon>
        <taxon>Diptera</taxon>
        <taxon>Nematocera</taxon>
        <taxon>Sciaroidea</taxon>
        <taxon>Sciaridae</taxon>
        <taxon>Pseudolycoriella</taxon>
    </lineage>
</organism>
<dbReference type="InterPro" id="IPR000742">
    <property type="entry name" value="EGF"/>
</dbReference>
<keyword evidence="3 10" id="KW-1133">Transmembrane helix</keyword>
<gene>
    <name evidence="14" type="primary">Adam12_0</name>
    <name evidence="14" type="ORF">Bhyg_12988</name>
</gene>
<dbReference type="Pfam" id="PF01562">
    <property type="entry name" value="Pep_M12B_propep"/>
    <property type="match status" value="1"/>
</dbReference>
<dbReference type="SUPFAM" id="SSF57552">
    <property type="entry name" value="Blood coagulation inhibitor (disintegrin)"/>
    <property type="match status" value="1"/>
</dbReference>
<dbReference type="PROSITE" id="PS50214">
    <property type="entry name" value="DISINTEGRIN_2"/>
    <property type="match status" value="1"/>
</dbReference>
<proteinExistence type="predicted"/>
<dbReference type="InterPro" id="IPR006586">
    <property type="entry name" value="ADAM_Cys-rich"/>
</dbReference>
<comment type="caution">
    <text evidence="8">Lacks conserved residue(s) required for the propagation of feature annotation.</text>
</comment>
<dbReference type="InterPro" id="IPR001762">
    <property type="entry name" value="Disintegrin_dom"/>
</dbReference>
<dbReference type="PANTHER" id="PTHR11905">
    <property type="entry name" value="ADAM A DISINTEGRIN AND METALLOPROTEASE DOMAIN"/>
    <property type="match status" value="1"/>
</dbReference>
<dbReference type="GO" id="GO:0006509">
    <property type="term" value="P:membrane protein ectodomain proteolysis"/>
    <property type="evidence" value="ECO:0007669"/>
    <property type="project" value="TreeGrafter"/>
</dbReference>
<feature type="disulfide bond" evidence="8">
    <location>
        <begin position="713"/>
        <end position="723"/>
    </location>
</feature>
<dbReference type="Pfam" id="PF01421">
    <property type="entry name" value="Reprolysin"/>
    <property type="match status" value="1"/>
</dbReference>
<dbReference type="Proteomes" id="UP001151699">
    <property type="component" value="Chromosome X"/>
</dbReference>
<protein>
    <submittedName>
        <fullName evidence="14">Disintegrin and metalloproteinase domain-containing protein 12</fullName>
    </submittedName>
</protein>
<dbReference type="OrthoDB" id="5951731at2759"/>
<dbReference type="AlphaFoldDB" id="A0A9Q0MYJ5"/>
<evidence type="ECO:0000313" key="14">
    <source>
        <dbReference type="EMBL" id="KAJ6640238.1"/>
    </source>
</evidence>
<accession>A0A9Q0MYJ5</accession>
<evidence type="ECO:0000256" key="3">
    <source>
        <dbReference type="ARBA" id="ARBA00022989"/>
    </source>
</evidence>
<dbReference type="PROSITE" id="PS01186">
    <property type="entry name" value="EGF_2"/>
    <property type="match status" value="1"/>
</dbReference>
<dbReference type="InterPro" id="IPR024079">
    <property type="entry name" value="MetalloPept_cat_dom_sf"/>
</dbReference>
<dbReference type="InterPro" id="IPR034027">
    <property type="entry name" value="Reprolysin_adamalysin"/>
</dbReference>
<feature type="disulfide bond" evidence="9">
    <location>
        <begin position="421"/>
        <end position="445"/>
    </location>
</feature>
<evidence type="ECO:0000256" key="6">
    <source>
        <dbReference type="ARBA" id="ARBA00023157"/>
    </source>
</evidence>
<feature type="disulfide bond" evidence="8">
    <location>
        <begin position="731"/>
        <end position="740"/>
    </location>
</feature>
<dbReference type="PANTHER" id="PTHR11905:SF159">
    <property type="entry name" value="ADAM METALLOPROTEASE"/>
    <property type="match status" value="1"/>
</dbReference>
<evidence type="ECO:0000256" key="2">
    <source>
        <dbReference type="ARBA" id="ARBA00022692"/>
    </source>
</evidence>
<dbReference type="FunFam" id="4.10.70.10:FF:000001">
    <property type="entry name" value="Disintegrin and metalloproteinase domain-containing protein 22"/>
    <property type="match status" value="1"/>
</dbReference>
<dbReference type="Gene3D" id="2.60.120.260">
    <property type="entry name" value="Galactose-binding domain-like"/>
    <property type="match status" value="1"/>
</dbReference>
<dbReference type="InterPro" id="IPR001590">
    <property type="entry name" value="Peptidase_M12B"/>
</dbReference>
<dbReference type="Pfam" id="PF00200">
    <property type="entry name" value="Disintegrin"/>
    <property type="match status" value="1"/>
</dbReference>
<feature type="disulfide bond" evidence="7">
    <location>
        <begin position="532"/>
        <end position="552"/>
    </location>
</feature>
<dbReference type="Gene3D" id="4.10.70.10">
    <property type="entry name" value="Disintegrin domain"/>
    <property type="match status" value="1"/>
</dbReference>
<comment type="caution">
    <text evidence="14">The sequence shown here is derived from an EMBL/GenBank/DDBJ whole genome shotgun (WGS) entry which is preliminary data.</text>
</comment>
<dbReference type="PROSITE" id="PS50026">
    <property type="entry name" value="EGF_3"/>
    <property type="match status" value="1"/>
</dbReference>
<keyword evidence="9" id="KW-0479">Metal-binding</keyword>
<keyword evidence="8" id="KW-0245">EGF-like domain</keyword>
<dbReference type="Gene3D" id="3.40.390.10">
    <property type="entry name" value="Collagenase (Catalytic Domain)"/>
    <property type="match status" value="1"/>
</dbReference>
<feature type="binding site" evidence="9">
    <location>
        <position position="410"/>
    </location>
    <ligand>
        <name>Zn(2+)</name>
        <dbReference type="ChEBI" id="CHEBI:29105"/>
        <note>catalytic</note>
    </ligand>
</feature>
<keyword evidence="4" id="KW-0482">Metalloprotease</keyword>
<evidence type="ECO:0000259" key="11">
    <source>
        <dbReference type="PROSITE" id="PS50026"/>
    </source>
</evidence>
<evidence type="ECO:0000256" key="10">
    <source>
        <dbReference type="SAM" id="Phobius"/>
    </source>
</evidence>
<dbReference type="SMART" id="SM00608">
    <property type="entry name" value="ACR"/>
    <property type="match status" value="1"/>
</dbReference>
<evidence type="ECO:0000256" key="4">
    <source>
        <dbReference type="ARBA" id="ARBA00023049"/>
    </source>
</evidence>
<feature type="domain" description="Peptidase M12B" evidence="13">
    <location>
        <begin position="270"/>
        <end position="466"/>
    </location>
</feature>
<dbReference type="InterPro" id="IPR036436">
    <property type="entry name" value="Disintegrin_dom_sf"/>
</dbReference>
<keyword evidence="2 10" id="KW-0812">Transmembrane</keyword>
<dbReference type="PROSITE" id="PS50215">
    <property type="entry name" value="ADAM_MEPRO"/>
    <property type="match status" value="1"/>
</dbReference>
<dbReference type="EMBL" id="WJQU01000003">
    <property type="protein sequence ID" value="KAJ6640238.1"/>
    <property type="molecule type" value="Genomic_DNA"/>
</dbReference>